<evidence type="ECO:0000256" key="1">
    <source>
        <dbReference type="SAM" id="MobiDB-lite"/>
    </source>
</evidence>
<name>A0A9B0GQ46_ODORO</name>
<accession>A0A9B0GQ46</accession>
<protein>
    <submittedName>
        <fullName evidence="3">Uncharacterized protein LOC101375082</fullName>
    </submittedName>
</protein>
<organism evidence="2 3">
    <name type="scientific">Odobenus rosmarus divergens</name>
    <name type="common">Pacific walrus</name>
    <dbReference type="NCBI Taxonomy" id="9708"/>
    <lineage>
        <taxon>Eukaryota</taxon>
        <taxon>Metazoa</taxon>
        <taxon>Chordata</taxon>
        <taxon>Craniata</taxon>
        <taxon>Vertebrata</taxon>
        <taxon>Euteleostomi</taxon>
        <taxon>Mammalia</taxon>
        <taxon>Eutheria</taxon>
        <taxon>Laurasiatheria</taxon>
        <taxon>Carnivora</taxon>
        <taxon>Caniformia</taxon>
        <taxon>Pinnipedia</taxon>
        <taxon>Odobenidae</taxon>
        <taxon>Odobenus</taxon>
    </lineage>
</organism>
<dbReference type="Proteomes" id="UP000245340">
    <property type="component" value="Unplaced"/>
</dbReference>
<feature type="region of interest" description="Disordered" evidence="1">
    <location>
        <begin position="54"/>
        <end position="145"/>
    </location>
</feature>
<sequence>MRTGPDMGPWRNSSPSPGLFALLKNEQDGLVDFWCPASTNILEYCRGWHTCPDEAKPNTPNLRPRGQLGSGEILDHASHSGHSELCPFPRLPASPKRPAAQILTRSDSQCLGKPPAAAPWEDHGALSDPPMTSGAILSKGDRGGRPDTLVQSALQHLLSKSVPQTSWTVRAPGGPQKVQEGFVGHLRGVQEAGTLGVAFPPSSCLVPEGVTAQARSQPSANHTPAR</sequence>
<proteinExistence type="predicted"/>
<evidence type="ECO:0000313" key="2">
    <source>
        <dbReference type="Proteomes" id="UP000245340"/>
    </source>
</evidence>
<gene>
    <name evidence="3" type="primary">LOC101375082</name>
</gene>
<dbReference type="RefSeq" id="XP_004402866.1">
    <property type="nucleotide sequence ID" value="XM_004402809.1"/>
</dbReference>
<keyword evidence="2" id="KW-1185">Reference proteome</keyword>
<feature type="compositionally biased region" description="Basic and acidic residues" evidence="1">
    <location>
        <begin position="73"/>
        <end position="82"/>
    </location>
</feature>
<evidence type="ECO:0000313" key="3">
    <source>
        <dbReference type="RefSeq" id="XP_004402866.1"/>
    </source>
</evidence>
<reference evidence="3" key="1">
    <citation type="submission" date="2025-08" db="UniProtKB">
        <authorList>
            <consortium name="RefSeq"/>
        </authorList>
    </citation>
    <scope>IDENTIFICATION</scope>
</reference>
<dbReference type="AlphaFoldDB" id="A0A9B0GQ46"/>